<evidence type="ECO:0000313" key="1">
    <source>
        <dbReference type="EMBL" id="EKT77349.1"/>
    </source>
</evidence>
<dbReference type="Proteomes" id="UP000005951">
    <property type="component" value="Unassembled WGS sequence"/>
</dbReference>
<organism evidence="1 2">
    <name type="scientific">Rhodococcus opacus M213</name>
    <dbReference type="NCBI Taxonomy" id="1129896"/>
    <lineage>
        <taxon>Bacteria</taxon>
        <taxon>Bacillati</taxon>
        <taxon>Actinomycetota</taxon>
        <taxon>Actinomycetes</taxon>
        <taxon>Mycobacteriales</taxon>
        <taxon>Nocardiaceae</taxon>
        <taxon>Rhodococcus</taxon>
    </lineage>
</organism>
<dbReference type="EMBL" id="AJYC02000156">
    <property type="protein sequence ID" value="EKT77349.1"/>
    <property type="molecule type" value="Genomic_DNA"/>
</dbReference>
<gene>
    <name evidence="1" type="ORF">WSS_A37931</name>
</gene>
<name>K8X701_RHOOP</name>
<dbReference type="AlphaFoldDB" id="K8X701"/>
<reference evidence="1 2" key="1">
    <citation type="journal article" date="2013" name="Genome Announc.">
        <title>Draft Genome Sequence of Rhodococcus opacus Strain M213 Shows a Diverse Catabolic Potential.</title>
        <authorList>
            <person name="Pathak A."/>
            <person name="Green S.J."/>
            <person name="Ogram A."/>
            <person name="Chauhan A."/>
        </authorList>
    </citation>
    <scope>NUCLEOTIDE SEQUENCE [LARGE SCALE GENOMIC DNA]</scope>
    <source>
        <strain evidence="1 2">M213</strain>
    </source>
</reference>
<accession>K8X701</accession>
<comment type="caution">
    <text evidence="1">The sequence shown here is derived from an EMBL/GenBank/DDBJ whole genome shotgun (WGS) entry which is preliminary data.</text>
</comment>
<evidence type="ECO:0000313" key="2">
    <source>
        <dbReference type="Proteomes" id="UP000005951"/>
    </source>
</evidence>
<protein>
    <submittedName>
        <fullName evidence="1">Uncharacterized protein</fullName>
    </submittedName>
</protein>
<proteinExistence type="predicted"/>
<sequence>MIDVELGQGYYDRSLGARRNGHIHLAAVTDILDRTESD</sequence>